<feature type="transmembrane region" description="Helical" evidence="10">
    <location>
        <begin position="88"/>
        <end position="112"/>
    </location>
</feature>
<dbReference type="GO" id="GO:0015297">
    <property type="term" value="F:antiporter activity"/>
    <property type="evidence" value="ECO:0007669"/>
    <property type="project" value="InterPro"/>
</dbReference>
<dbReference type="PIRSF" id="PIRSF006603">
    <property type="entry name" value="DinF"/>
    <property type="match status" value="1"/>
</dbReference>
<feature type="transmembrane region" description="Helical" evidence="10">
    <location>
        <begin position="52"/>
        <end position="76"/>
    </location>
</feature>
<comment type="caution">
    <text evidence="11">The sequence shown here is derived from an EMBL/GenBank/DDBJ whole genome shotgun (WGS) entry which is preliminary data.</text>
</comment>
<dbReference type="PANTHER" id="PTHR43823:SF3">
    <property type="entry name" value="MULTIDRUG EXPORT PROTEIN MEPA"/>
    <property type="match status" value="1"/>
</dbReference>
<dbReference type="GO" id="GO:0005886">
    <property type="term" value="C:plasma membrane"/>
    <property type="evidence" value="ECO:0007669"/>
    <property type="project" value="UniProtKB-SubCell"/>
</dbReference>
<keyword evidence="4" id="KW-0813">Transport</keyword>
<feature type="transmembrane region" description="Helical" evidence="10">
    <location>
        <begin position="132"/>
        <end position="150"/>
    </location>
</feature>
<comment type="subcellular location">
    <subcellularLocation>
        <location evidence="1">Cell membrane</location>
        <topology evidence="1">Multi-pass membrane protein</topology>
    </subcellularLocation>
</comment>
<dbReference type="RefSeq" id="WP_154528902.1">
    <property type="nucleotide sequence ID" value="NZ_VUNH01000007.1"/>
</dbReference>
<evidence type="ECO:0000256" key="5">
    <source>
        <dbReference type="ARBA" id="ARBA00022475"/>
    </source>
</evidence>
<feature type="transmembrane region" description="Helical" evidence="10">
    <location>
        <begin position="414"/>
        <end position="434"/>
    </location>
</feature>
<dbReference type="Proteomes" id="UP000473699">
    <property type="component" value="Unassembled WGS sequence"/>
</dbReference>
<evidence type="ECO:0000256" key="7">
    <source>
        <dbReference type="ARBA" id="ARBA00022989"/>
    </source>
</evidence>
<dbReference type="GO" id="GO:0046677">
    <property type="term" value="P:response to antibiotic"/>
    <property type="evidence" value="ECO:0007669"/>
    <property type="project" value="UniProtKB-KW"/>
</dbReference>
<dbReference type="GO" id="GO:0042910">
    <property type="term" value="F:xenobiotic transmembrane transporter activity"/>
    <property type="evidence" value="ECO:0007669"/>
    <property type="project" value="InterPro"/>
</dbReference>
<evidence type="ECO:0000256" key="9">
    <source>
        <dbReference type="ARBA" id="ARBA00023251"/>
    </source>
</evidence>
<reference evidence="11 12" key="1">
    <citation type="submission" date="2019-08" db="EMBL/GenBank/DDBJ databases">
        <title>In-depth cultivation of the pig gut microbiome towards novel bacterial diversity and tailored functional studies.</title>
        <authorList>
            <person name="Wylensek D."/>
            <person name="Hitch T.C.A."/>
            <person name="Clavel T."/>
        </authorList>
    </citation>
    <scope>NUCLEOTIDE SEQUENCE [LARGE SCALE GENOMIC DNA]</scope>
    <source>
        <strain evidence="11 12">SM-530-WT-4B</strain>
    </source>
</reference>
<feature type="transmembrane region" description="Helical" evidence="10">
    <location>
        <begin position="188"/>
        <end position="210"/>
    </location>
</feature>
<keyword evidence="8 10" id="KW-0472">Membrane</keyword>
<dbReference type="InterPro" id="IPR048279">
    <property type="entry name" value="MdtK-like"/>
</dbReference>
<accession>A0A6L5YBT8</accession>
<evidence type="ECO:0000256" key="2">
    <source>
        <dbReference type="ARBA" id="ARBA00008417"/>
    </source>
</evidence>
<dbReference type="AlphaFoldDB" id="A0A6L5YBT8"/>
<protein>
    <recommendedName>
        <fullName evidence="3">Multidrug export protein MepA</fullName>
    </recommendedName>
</protein>
<organism evidence="11 12">
    <name type="scientific">Pyramidobacter porci</name>
    <dbReference type="NCBI Taxonomy" id="2605789"/>
    <lineage>
        <taxon>Bacteria</taxon>
        <taxon>Thermotogati</taxon>
        <taxon>Synergistota</taxon>
        <taxon>Synergistia</taxon>
        <taxon>Synergistales</taxon>
        <taxon>Dethiosulfovibrionaceae</taxon>
        <taxon>Pyramidobacter</taxon>
    </lineage>
</organism>
<keyword evidence="5" id="KW-1003">Cell membrane</keyword>
<feature type="transmembrane region" description="Helical" evidence="10">
    <location>
        <begin position="311"/>
        <end position="330"/>
    </location>
</feature>
<dbReference type="InterPro" id="IPR002528">
    <property type="entry name" value="MATE_fam"/>
</dbReference>
<evidence type="ECO:0000256" key="6">
    <source>
        <dbReference type="ARBA" id="ARBA00022692"/>
    </source>
</evidence>
<dbReference type="CDD" id="cd13143">
    <property type="entry name" value="MATE_MepA_like"/>
    <property type="match status" value="1"/>
</dbReference>
<dbReference type="InterPro" id="IPR051327">
    <property type="entry name" value="MATE_MepA_subfamily"/>
</dbReference>
<feature type="transmembrane region" description="Helical" evidence="10">
    <location>
        <begin position="265"/>
        <end position="290"/>
    </location>
</feature>
<evidence type="ECO:0000256" key="3">
    <source>
        <dbReference type="ARBA" id="ARBA00022106"/>
    </source>
</evidence>
<name>A0A6L5YBT8_9BACT</name>
<sequence length="444" mass="48438">MDLGKDNIVRLIFHHSVPATVGMLVNAVYNLADRISISYAVGPEAFSSMSVASAVFLVLQAFGMWIGIGAASLIAIKMGERRRQRVEELIGGTLVTLAATSAIVFLGVSAFLDDVLYFFGASGSTIPYGREYLTVIARGLPFMITGTGLYHINRVIGYPAEAMLFTAVSALLNVLLDFVFLFPFGMGIGGAALATVISQFVLLLCMLRLLSKKAREYGVSLKNLRLRRRDALDIYMAGLSTFFTQVVSSLIAAAANNQLLRYENYFAVGAYGAINITYSVVLMPVFGIGQGSQPIIGYNYGAKLYARARETLYKSMFLAFIIGIGGWLLFHLRATEVMSVITNGDGRIVPYAADGLEKLTLLFPLAAVQAVGQVYFQSIGKPKKTLLLSVLRQTVFLIPMLYVLPKFWGTDGVWYAIPVAEFLSLLCTGSFIAVENYRMKKNLG</sequence>
<dbReference type="EMBL" id="VUNH01000007">
    <property type="protein sequence ID" value="MST55806.1"/>
    <property type="molecule type" value="Genomic_DNA"/>
</dbReference>
<comment type="similarity">
    <text evidence="2">Belongs to the multi antimicrobial extrusion (MATE) (TC 2.A.66.1) family. MepA subfamily.</text>
</comment>
<dbReference type="Pfam" id="PF01554">
    <property type="entry name" value="MatE"/>
    <property type="match status" value="2"/>
</dbReference>
<feature type="transmembrane region" description="Helical" evidence="10">
    <location>
        <begin position="231"/>
        <end position="253"/>
    </location>
</feature>
<dbReference type="InterPro" id="IPR045070">
    <property type="entry name" value="MATE_MepA-like"/>
</dbReference>
<keyword evidence="9" id="KW-0046">Antibiotic resistance</keyword>
<evidence type="ECO:0000256" key="4">
    <source>
        <dbReference type="ARBA" id="ARBA00022448"/>
    </source>
</evidence>
<feature type="transmembrane region" description="Helical" evidence="10">
    <location>
        <begin position="162"/>
        <end position="182"/>
    </location>
</feature>
<dbReference type="PANTHER" id="PTHR43823">
    <property type="entry name" value="SPORULATION PROTEIN YKVU"/>
    <property type="match status" value="1"/>
</dbReference>
<evidence type="ECO:0000256" key="8">
    <source>
        <dbReference type="ARBA" id="ARBA00023136"/>
    </source>
</evidence>
<keyword evidence="12" id="KW-1185">Reference proteome</keyword>
<evidence type="ECO:0000256" key="10">
    <source>
        <dbReference type="SAM" id="Phobius"/>
    </source>
</evidence>
<keyword evidence="7 10" id="KW-1133">Transmembrane helix</keyword>
<evidence type="ECO:0000256" key="1">
    <source>
        <dbReference type="ARBA" id="ARBA00004651"/>
    </source>
</evidence>
<keyword evidence="6 10" id="KW-0812">Transmembrane</keyword>
<feature type="transmembrane region" description="Helical" evidence="10">
    <location>
        <begin position="12"/>
        <end position="32"/>
    </location>
</feature>
<evidence type="ECO:0000313" key="11">
    <source>
        <dbReference type="EMBL" id="MST55806.1"/>
    </source>
</evidence>
<evidence type="ECO:0000313" key="12">
    <source>
        <dbReference type="Proteomes" id="UP000473699"/>
    </source>
</evidence>
<gene>
    <name evidence="11" type="ORF">FYJ74_07150</name>
</gene>
<proteinExistence type="inferred from homology"/>